<organism evidence="1">
    <name type="scientific">marine metagenome</name>
    <dbReference type="NCBI Taxonomy" id="408172"/>
    <lineage>
        <taxon>unclassified sequences</taxon>
        <taxon>metagenomes</taxon>
        <taxon>ecological metagenomes</taxon>
    </lineage>
</organism>
<dbReference type="AlphaFoldDB" id="A0A383F4M8"/>
<proteinExistence type="predicted"/>
<evidence type="ECO:0008006" key="2">
    <source>
        <dbReference type="Google" id="ProtNLM"/>
    </source>
</evidence>
<sequence length="44" mass="5024">MNFLSIDCSTDIGSLFVKTKNKTFSRILQSDKSNNDLLMKQILD</sequence>
<feature type="non-terminal residue" evidence="1">
    <location>
        <position position="44"/>
    </location>
</feature>
<accession>A0A383F4M8</accession>
<evidence type="ECO:0000313" key="1">
    <source>
        <dbReference type="EMBL" id="SVE63335.1"/>
    </source>
</evidence>
<name>A0A383F4M8_9ZZZZ</name>
<protein>
    <recommendedName>
        <fullName evidence="2">Gcp-like domain-containing protein</fullName>
    </recommendedName>
</protein>
<gene>
    <name evidence="1" type="ORF">METZ01_LOCUS516189</name>
</gene>
<reference evidence="1" key="1">
    <citation type="submission" date="2018-05" db="EMBL/GenBank/DDBJ databases">
        <authorList>
            <person name="Lanie J.A."/>
            <person name="Ng W.-L."/>
            <person name="Kazmierczak K.M."/>
            <person name="Andrzejewski T.M."/>
            <person name="Davidsen T.M."/>
            <person name="Wayne K.J."/>
            <person name="Tettelin H."/>
            <person name="Glass J.I."/>
            <person name="Rusch D."/>
            <person name="Podicherti R."/>
            <person name="Tsui H.-C.T."/>
            <person name="Winkler M.E."/>
        </authorList>
    </citation>
    <scope>NUCLEOTIDE SEQUENCE</scope>
</reference>
<dbReference type="EMBL" id="UINC01230984">
    <property type="protein sequence ID" value="SVE63335.1"/>
    <property type="molecule type" value="Genomic_DNA"/>
</dbReference>